<evidence type="ECO:0000313" key="3">
    <source>
        <dbReference type="Proteomes" id="UP001466933"/>
    </source>
</evidence>
<feature type="compositionally biased region" description="Polar residues" evidence="1">
    <location>
        <begin position="55"/>
        <end position="66"/>
    </location>
</feature>
<accession>A0ABU9WRR4</accession>
<reference evidence="2 3" key="1">
    <citation type="submission" date="2024-05" db="EMBL/GenBank/DDBJ databases">
        <title>Burkholderia sp. Nov. a novel bacteria isolated from rhizosphere soil of Camellia sinensis.</title>
        <authorList>
            <person name="Dong Y."/>
        </authorList>
    </citation>
    <scope>NUCLEOTIDE SEQUENCE [LARGE SCALE GENOMIC DNA]</scope>
    <source>
        <strain evidence="2 3">GS2Y</strain>
    </source>
</reference>
<proteinExistence type="predicted"/>
<gene>
    <name evidence="2" type="ORF">VOI36_33140</name>
</gene>
<keyword evidence="3" id="KW-1185">Reference proteome</keyword>
<comment type="caution">
    <text evidence="2">The sequence shown here is derived from an EMBL/GenBank/DDBJ whole genome shotgun (WGS) entry which is preliminary data.</text>
</comment>
<feature type="region of interest" description="Disordered" evidence="1">
    <location>
        <begin position="1"/>
        <end position="77"/>
    </location>
</feature>
<evidence type="ECO:0000256" key="1">
    <source>
        <dbReference type="SAM" id="MobiDB-lite"/>
    </source>
</evidence>
<feature type="compositionally biased region" description="Basic residues" evidence="1">
    <location>
        <begin position="67"/>
        <end position="77"/>
    </location>
</feature>
<evidence type="ECO:0000313" key="2">
    <source>
        <dbReference type="EMBL" id="MEN2474768.1"/>
    </source>
</evidence>
<dbReference type="EMBL" id="JBCPYA010000020">
    <property type="protein sequence ID" value="MEN2474768.1"/>
    <property type="molecule type" value="Genomic_DNA"/>
</dbReference>
<feature type="compositionally biased region" description="Polar residues" evidence="1">
    <location>
        <begin position="24"/>
        <end position="33"/>
    </location>
</feature>
<sequence>MRIYSAKTSLRHEKYKSTARIPTLASNAQQTRLPRNDKASGNELKQSVTKRKSTGKPQFSPLQTIARTRKMKGLTTH</sequence>
<name>A0ABU9WRR4_9BURK</name>
<dbReference type="Proteomes" id="UP001466933">
    <property type="component" value="Unassembled WGS sequence"/>
</dbReference>
<protein>
    <submittedName>
        <fullName evidence="2">Uncharacterized protein</fullName>
    </submittedName>
</protein>
<organism evidence="2 3">
    <name type="scientific">Burkholderia theae</name>
    <dbReference type="NCBI Taxonomy" id="3143496"/>
    <lineage>
        <taxon>Bacteria</taxon>
        <taxon>Pseudomonadati</taxon>
        <taxon>Pseudomonadota</taxon>
        <taxon>Betaproteobacteria</taxon>
        <taxon>Burkholderiales</taxon>
        <taxon>Burkholderiaceae</taxon>
        <taxon>Burkholderia</taxon>
    </lineage>
</organism>
<dbReference type="RefSeq" id="WP_343494891.1">
    <property type="nucleotide sequence ID" value="NZ_JBCPYA010000020.1"/>
</dbReference>